<feature type="transmembrane region" description="Helical" evidence="7">
    <location>
        <begin position="58"/>
        <end position="77"/>
    </location>
</feature>
<comment type="caution">
    <text evidence="9">The sequence shown here is derived from an EMBL/GenBank/DDBJ whole genome shotgun (WGS) entry which is preliminary data.</text>
</comment>
<dbReference type="GO" id="GO:0005886">
    <property type="term" value="C:plasma membrane"/>
    <property type="evidence" value="ECO:0007669"/>
    <property type="project" value="UniProtKB-SubCell"/>
</dbReference>
<evidence type="ECO:0000313" key="10">
    <source>
        <dbReference type="Proteomes" id="UP000217083"/>
    </source>
</evidence>
<feature type="transmembrane region" description="Helical" evidence="7">
    <location>
        <begin position="33"/>
        <end position="52"/>
    </location>
</feature>
<keyword evidence="6 7" id="KW-0472">Membrane</keyword>
<feature type="domain" description="YetF C-terminal" evidence="8">
    <location>
        <begin position="80"/>
        <end position="184"/>
    </location>
</feature>
<organism evidence="9 10">
    <name type="scientific">Lottiidibacillus patelloidae</name>
    <dbReference type="NCBI Taxonomy" id="2670334"/>
    <lineage>
        <taxon>Bacteria</taxon>
        <taxon>Bacillati</taxon>
        <taxon>Bacillota</taxon>
        <taxon>Bacilli</taxon>
        <taxon>Bacillales</taxon>
        <taxon>Bacillaceae</taxon>
        <taxon>Lottiidibacillus</taxon>
    </lineage>
</organism>
<reference evidence="10" key="1">
    <citation type="submission" date="2017-08" db="EMBL/GenBank/DDBJ databases">
        <authorList>
            <person name="Huang Z."/>
        </authorList>
    </citation>
    <scope>NUCLEOTIDE SEQUENCE [LARGE SCALE GENOMIC DNA]</scope>
    <source>
        <strain evidence="10">SA5d-4</strain>
    </source>
</reference>
<dbReference type="AlphaFoldDB" id="A0A263BWE7"/>
<proteinExistence type="inferred from homology"/>
<dbReference type="Gene3D" id="3.30.240.20">
    <property type="entry name" value="bsu07140 like domains"/>
    <property type="match status" value="1"/>
</dbReference>
<evidence type="ECO:0000256" key="4">
    <source>
        <dbReference type="ARBA" id="ARBA00022692"/>
    </source>
</evidence>
<dbReference type="Pfam" id="PF04239">
    <property type="entry name" value="DUF421"/>
    <property type="match status" value="1"/>
</dbReference>
<feature type="transmembrane region" description="Helical" evidence="7">
    <location>
        <begin position="7"/>
        <end position="26"/>
    </location>
</feature>
<evidence type="ECO:0000256" key="6">
    <source>
        <dbReference type="ARBA" id="ARBA00023136"/>
    </source>
</evidence>
<evidence type="ECO:0000313" key="9">
    <source>
        <dbReference type="EMBL" id="OZM58059.1"/>
    </source>
</evidence>
<dbReference type="PANTHER" id="PTHR34582:SF2">
    <property type="entry name" value="UPF0702 TRANSMEMBRANE PROTEIN YDFR"/>
    <property type="match status" value="1"/>
</dbReference>
<dbReference type="EMBL" id="NPIA01000001">
    <property type="protein sequence ID" value="OZM58059.1"/>
    <property type="molecule type" value="Genomic_DNA"/>
</dbReference>
<dbReference type="RefSeq" id="WP_094920346.1">
    <property type="nucleotide sequence ID" value="NZ_NPIA01000001.1"/>
</dbReference>
<evidence type="ECO:0000259" key="8">
    <source>
        <dbReference type="Pfam" id="PF04239"/>
    </source>
</evidence>
<dbReference type="Proteomes" id="UP000217083">
    <property type="component" value="Unassembled WGS sequence"/>
</dbReference>
<keyword evidence="3" id="KW-1003">Cell membrane</keyword>
<evidence type="ECO:0000256" key="7">
    <source>
        <dbReference type="SAM" id="Phobius"/>
    </source>
</evidence>
<accession>A0A263BWE7</accession>
<reference evidence="9 10" key="2">
    <citation type="submission" date="2017-09" db="EMBL/GenBank/DDBJ databases">
        <title>Bacillus patelloidae sp. nov., isolated from the intestinal tract of a marine limpet.</title>
        <authorList>
            <person name="Liu R."/>
            <person name="Dong C."/>
            <person name="Shao Z."/>
        </authorList>
    </citation>
    <scope>NUCLEOTIDE SEQUENCE [LARGE SCALE GENOMIC DNA]</scope>
    <source>
        <strain evidence="9 10">SA5d-4</strain>
    </source>
</reference>
<comment type="similarity">
    <text evidence="2">Belongs to the UPF0702 family.</text>
</comment>
<dbReference type="PANTHER" id="PTHR34582">
    <property type="entry name" value="UPF0702 TRANSMEMBRANE PROTEIN YCAP"/>
    <property type="match status" value="1"/>
</dbReference>
<sequence>MEAYLETAGKAFILFTVGILFLRVAGRKSISQMTLAQTVIMISLGSIIIQPITDKSIGRTAVATGILVVSLIIVEYLQVKSNAFEKFITGKAKVVIENGQPVEETLKKLRLTVDQLEIRLRQQGIGEISDVKTATLEANGQLGYELIREAKPLTIGEFEKLMDNYMKSNQPVNSPLFNQLHQEQNQKQKQQPQQNGNIFGEVKQNQNNNPNPTHLQ</sequence>
<dbReference type="InterPro" id="IPR023090">
    <property type="entry name" value="UPF0702_alpha/beta_dom_sf"/>
</dbReference>
<keyword evidence="5 7" id="KW-1133">Transmembrane helix</keyword>
<keyword evidence="4 7" id="KW-0812">Transmembrane</keyword>
<evidence type="ECO:0000256" key="2">
    <source>
        <dbReference type="ARBA" id="ARBA00006448"/>
    </source>
</evidence>
<keyword evidence="10" id="KW-1185">Reference proteome</keyword>
<name>A0A263BWE7_9BACI</name>
<gene>
    <name evidence="9" type="ORF">CIB95_00325</name>
</gene>
<protein>
    <recommendedName>
        <fullName evidence="8">YetF C-terminal domain-containing protein</fullName>
    </recommendedName>
</protein>
<dbReference type="InterPro" id="IPR007353">
    <property type="entry name" value="DUF421"/>
</dbReference>
<evidence type="ECO:0000256" key="1">
    <source>
        <dbReference type="ARBA" id="ARBA00004651"/>
    </source>
</evidence>
<evidence type="ECO:0000256" key="5">
    <source>
        <dbReference type="ARBA" id="ARBA00022989"/>
    </source>
</evidence>
<comment type="subcellular location">
    <subcellularLocation>
        <location evidence="1">Cell membrane</location>
        <topology evidence="1">Multi-pass membrane protein</topology>
    </subcellularLocation>
</comment>
<evidence type="ECO:0000256" key="3">
    <source>
        <dbReference type="ARBA" id="ARBA00022475"/>
    </source>
</evidence>